<dbReference type="AlphaFoldDB" id="A6HNH6"/>
<proteinExistence type="predicted"/>
<evidence type="ECO:0000313" key="2">
    <source>
        <dbReference type="Proteomes" id="UP000234681"/>
    </source>
</evidence>
<dbReference type="EMBL" id="CH473949">
    <property type="protein sequence ID" value="EDL79577.1"/>
    <property type="molecule type" value="Genomic_DNA"/>
</dbReference>
<reference evidence="2" key="1">
    <citation type="submission" date="2005-09" db="EMBL/GenBank/DDBJ databases">
        <authorList>
            <person name="Mural R.J."/>
            <person name="Li P.W."/>
            <person name="Adams M.D."/>
            <person name="Amanatides P.G."/>
            <person name="Baden-Tillson H."/>
            <person name="Barnstead M."/>
            <person name="Chin S.H."/>
            <person name="Dew I."/>
            <person name="Evans C.A."/>
            <person name="Ferriera S."/>
            <person name="Flanigan M."/>
            <person name="Fosler C."/>
            <person name="Glodek A."/>
            <person name="Gu Z."/>
            <person name="Holt R.A."/>
            <person name="Jennings D."/>
            <person name="Kraft C.L."/>
            <person name="Lu F."/>
            <person name="Nguyen T."/>
            <person name="Nusskern D.R."/>
            <person name="Pfannkoch C.M."/>
            <person name="Sitter C."/>
            <person name="Sutton G.G."/>
            <person name="Venter J.C."/>
            <person name="Wang Z."/>
            <person name="Woodage T."/>
            <person name="Zheng X.H."/>
            <person name="Zhong F."/>
        </authorList>
    </citation>
    <scope>NUCLEOTIDE SEQUENCE [LARGE SCALE GENOMIC DNA]</scope>
    <source>
        <strain>BN</strain>
        <strain evidence="2">Sprague-Dawley</strain>
    </source>
</reference>
<accession>A6HNH6</accession>
<gene>
    <name evidence="1" type="ORF">rCG_26205</name>
</gene>
<evidence type="ECO:0000313" key="1">
    <source>
        <dbReference type="EMBL" id="EDL79577.1"/>
    </source>
</evidence>
<name>A6HNH6_RAT</name>
<dbReference type="Proteomes" id="UP000234681">
    <property type="component" value="Chromosome 3"/>
</dbReference>
<organism evidence="1 2">
    <name type="scientific">Rattus norvegicus</name>
    <name type="common">Rat</name>
    <dbReference type="NCBI Taxonomy" id="10116"/>
    <lineage>
        <taxon>Eukaryota</taxon>
        <taxon>Metazoa</taxon>
        <taxon>Chordata</taxon>
        <taxon>Craniata</taxon>
        <taxon>Vertebrata</taxon>
        <taxon>Euteleostomi</taxon>
        <taxon>Mammalia</taxon>
        <taxon>Eutheria</taxon>
        <taxon>Euarchontoglires</taxon>
        <taxon>Glires</taxon>
        <taxon>Rodentia</taxon>
        <taxon>Myomorpha</taxon>
        <taxon>Muroidea</taxon>
        <taxon>Muridae</taxon>
        <taxon>Murinae</taxon>
        <taxon>Rattus</taxon>
    </lineage>
</organism>
<protein>
    <submittedName>
        <fullName evidence="1">RCG26205</fullName>
    </submittedName>
</protein>
<sequence>MVLLDLSSAVLHMLAAHSPHWLLGQLHTADESLKALVDAVSGGCACTPEPRWFTAMPSSGLPAPTPEITSWHLHPHMI</sequence>